<evidence type="ECO:0000256" key="1">
    <source>
        <dbReference type="ARBA" id="ARBA00011046"/>
    </source>
</evidence>
<proteinExistence type="inferred from homology"/>
<dbReference type="Pfam" id="PF03965">
    <property type="entry name" value="Penicillinase_R"/>
    <property type="match status" value="1"/>
</dbReference>
<dbReference type="Gene3D" id="1.10.10.10">
    <property type="entry name" value="Winged helix-like DNA-binding domain superfamily/Winged helix DNA-binding domain"/>
    <property type="match status" value="1"/>
</dbReference>
<keyword evidence="2" id="KW-0805">Transcription regulation</keyword>
<name>A0A934P8U3_9STRE</name>
<dbReference type="SUPFAM" id="SSF46785">
    <property type="entry name" value="Winged helix' DNA-binding domain"/>
    <property type="match status" value="1"/>
</dbReference>
<evidence type="ECO:0000313" key="6">
    <source>
        <dbReference type="Proteomes" id="UP000644875"/>
    </source>
</evidence>
<dbReference type="GO" id="GO:0045892">
    <property type="term" value="P:negative regulation of DNA-templated transcription"/>
    <property type="evidence" value="ECO:0007669"/>
    <property type="project" value="InterPro"/>
</dbReference>
<dbReference type="RefSeq" id="WP_199567168.1">
    <property type="nucleotide sequence ID" value="NZ_JAENBP010000001.1"/>
</dbReference>
<evidence type="ECO:0000256" key="3">
    <source>
        <dbReference type="ARBA" id="ARBA00023125"/>
    </source>
</evidence>
<keyword evidence="4" id="KW-0804">Transcription</keyword>
<evidence type="ECO:0000313" key="5">
    <source>
        <dbReference type="EMBL" id="MBJ8349241.1"/>
    </source>
</evidence>
<dbReference type="InterPro" id="IPR036388">
    <property type="entry name" value="WH-like_DNA-bd_sf"/>
</dbReference>
<organism evidence="5 6">
    <name type="scientific">Streptococcus zalophi</name>
    <dbReference type="NCBI Taxonomy" id="640031"/>
    <lineage>
        <taxon>Bacteria</taxon>
        <taxon>Bacillati</taxon>
        <taxon>Bacillota</taxon>
        <taxon>Bacilli</taxon>
        <taxon>Lactobacillales</taxon>
        <taxon>Streptococcaceae</taxon>
        <taxon>Streptococcus</taxon>
    </lineage>
</organism>
<dbReference type="PIRSF" id="PIRSF019455">
    <property type="entry name" value="CopR_AtkY"/>
    <property type="match status" value="1"/>
</dbReference>
<comment type="caution">
    <text evidence="5">The sequence shown here is derived from an EMBL/GenBank/DDBJ whole genome shotgun (WGS) entry which is preliminary data.</text>
</comment>
<reference evidence="5 6" key="1">
    <citation type="journal article" date="2021" name="Int. J. Syst. Evol. Microbiol.">
        <title>Streptococcus vicugnae sp. nov., isolated from faeces of alpacas (Vicugna pacos) and cattle (Bos taurus), Streptococcus zalophi sp. nov., and Streptococcus pacificus sp. nov., isolated from respiratory tract of California sea lions (Zalophus californianus).</title>
        <authorList>
            <person name="Volokhov D.V."/>
            <person name="Zagorodnyaya T.A."/>
            <person name="Shen Z."/>
            <person name="Blom J."/>
            <person name="Furtak V.A."/>
            <person name="Eisenberg T."/>
            <person name="Fan P."/>
            <person name="Jeong K.C."/>
            <person name="Gao Y."/>
            <person name="Zhang S."/>
            <person name="Amselle M."/>
        </authorList>
    </citation>
    <scope>NUCLEOTIDE SEQUENCE [LARGE SCALE GENOMIC DNA]</scope>
    <source>
        <strain evidence="6">CSL7508-lung</strain>
    </source>
</reference>
<evidence type="ECO:0000256" key="4">
    <source>
        <dbReference type="ARBA" id="ARBA00023163"/>
    </source>
</evidence>
<dbReference type="GO" id="GO:0003677">
    <property type="term" value="F:DNA binding"/>
    <property type="evidence" value="ECO:0007669"/>
    <property type="project" value="UniProtKB-KW"/>
</dbReference>
<dbReference type="InterPro" id="IPR005650">
    <property type="entry name" value="BlaI_family"/>
</dbReference>
<dbReference type="Proteomes" id="UP000644875">
    <property type="component" value="Unassembled WGS sequence"/>
</dbReference>
<comment type="similarity">
    <text evidence="1">Belongs to the BlaI transcriptional regulatory family.</text>
</comment>
<dbReference type="AlphaFoldDB" id="A0A934P8U3"/>
<sequence>MKSISDAEWEVMRIIWTYHETTSKEIINVLGPKKGWSTSTIKTLLARLVEKELVSSYRQGKHYVYSSLISEDKAQFSELKKVFARICQKKHAGLLLQLLDETLMTSADVQIFSDKLVEKNEHTVDEVYCNCVPGQCLCMNHRKES</sequence>
<accession>A0A934P8U3</accession>
<evidence type="ECO:0000256" key="2">
    <source>
        <dbReference type="ARBA" id="ARBA00023015"/>
    </source>
</evidence>
<dbReference type="NCBIfam" id="TIGR02698">
    <property type="entry name" value="CopY_TcrY"/>
    <property type="match status" value="1"/>
</dbReference>
<keyword evidence="3" id="KW-0238">DNA-binding</keyword>
<dbReference type="InterPro" id="IPR014071">
    <property type="entry name" value="Cu_transp_CopY/TcrY"/>
</dbReference>
<gene>
    <name evidence="5" type="ORF">JHK64_01175</name>
</gene>
<dbReference type="InterPro" id="IPR036390">
    <property type="entry name" value="WH_DNA-bd_sf"/>
</dbReference>
<keyword evidence="6" id="KW-1185">Reference proteome</keyword>
<dbReference type="EMBL" id="JAENBP010000001">
    <property type="protein sequence ID" value="MBJ8349241.1"/>
    <property type="molecule type" value="Genomic_DNA"/>
</dbReference>
<protein>
    <submittedName>
        <fullName evidence="5">CopY/TcrY family copper transport repressor</fullName>
    </submittedName>
</protein>